<dbReference type="InterPro" id="IPR003016">
    <property type="entry name" value="2-oxoA_DH_lipoyl-BS"/>
</dbReference>
<organism evidence="10 11">
    <name type="scientific">Rubellimicrobium roseum</name>
    <dbReference type="NCBI Taxonomy" id="687525"/>
    <lineage>
        <taxon>Bacteria</taxon>
        <taxon>Pseudomonadati</taxon>
        <taxon>Pseudomonadota</taxon>
        <taxon>Alphaproteobacteria</taxon>
        <taxon>Rhodobacterales</taxon>
        <taxon>Roseobacteraceae</taxon>
        <taxon>Rubellimicrobium</taxon>
    </lineage>
</organism>
<dbReference type="AlphaFoldDB" id="A0A5C4N4J9"/>
<dbReference type="Gene3D" id="4.10.320.10">
    <property type="entry name" value="E3-binding domain"/>
    <property type="match status" value="1"/>
</dbReference>
<comment type="subunit">
    <text evidence="3">Forms a 24-polypeptide structural core with octahedral symmetry.</text>
</comment>
<evidence type="ECO:0000256" key="4">
    <source>
        <dbReference type="ARBA" id="ARBA00022679"/>
    </source>
</evidence>
<dbReference type="InterPro" id="IPR000073">
    <property type="entry name" value="AB_hydrolase_1"/>
</dbReference>
<dbReference type="InterPro" id="IPR004167">
    <property type="entry name" value="PSBD"/>
</dbReference>
<feature type="region of interest" description="Disordered" evidence="7">
    <location>
        <begin position="105"/>
        <end position="124"/>
    </location>
</feature>
<dbReference type="PANTHER" id="PTHR43178:SF5">
    <property type="entry name" value="LIPOAMIDE ACYLTRANSFERASE COMPONENT OF BRANCHED-CHAIN ALPHA-KETO ACID DEHYDROGENASE COMPLEX, MITOCHONDRIAL"/>
    <property type="match status" value="1"/>
</dbReference>
<dbReference type="Pfam" id="PF00364">
    <property type="entry name" value="Biotin_lipoyl"/>
    <property type="match status" value="1"/>
</dbReference>
<dbReference type="InterPro" id="IPR029058">
    <property type="entry name" value="AB_hydrolase_fold"/>
</dbReference>
<dbReference type="Gene3D" id="3.40.50.1820">
    <property type="entry name" value="alpha/beta hydrolase"/>
    <property type="match status" value="1"/>
</dbReference>
<dbReference type="GO" id="GO:0031405">
    <property type="term" value="F:lipoic acid binding"/>
    <property type="evidence" value="ECO:0007669"/>
    <property type="project" value="TreeGrafter"/>
</dbReference>
<dbReference type="PANTHER" id="PTHR43178">
    <property type="entry name" value="DIHYDROLIPOAMIDE ACETYLTRANSFERASE COMPONENT OF PYRUVATE DEHYDROGENASE COMPLEX"/>
    <property type="match status" value="1"/>
</dbReference>
<keyword evidence="10" id="KW-0378">Hydrolase</keyword>
<evidence type="ECO:0000259" key="9">
    <source>
        <dbReference type="PROSITE" id="PS51826"/>
    </source>
</evidence>
<gene>
    <name evidence="10" type="ORF">FHG71_19905</name>
</gene>
<dbReference type="InterPro" id="IPR000089">
    <property type="entry name" value="Biotin_lipoyl"/>
</dbReference>
<feature type="domain" description="Peripheral subunit-binding (PSBD)" evidence="9">
    <location>
        <begin position="127"/>
        <end position="164"/>
    </location>
</feature>
<evidence type="ECO:0000256" key="5">
    <source>
        <dbReference type="ARBA" id="ARBA00022823"/>
    </source>
</evidence>
<dbReference type="InterPro" id="IPR050743">
    <property type="entry name" value="2-oxoacid_DH_E2_comp"/>
</dbReference>
<evidence type="ECO:0000256" key="6">
    <source>
        <dbReference type="ARBA" id="ARBA00023315"/>
    </source>
</evidence>
<dbReference type="RefSeq" id="WP_139083448.1">
    <property type="nucleotide sequence ID" value="NZ_VDFV01000054.1"/>
</dbReference>
<dbReference type="SUPFAM" id="SSF47005">
    <property type="entry name" value="Peripheral subunit-binding domain of 2-oxo acid dehydrogenase complex"/>
    <property type="match status" value="1"/>
</dbReference>
<dbReference type="SUPFAM" id="SSF51230">
    <property type="entry name" value="Single hybrid motif"/>
    <property type="match status" value="1"/>
</dbReference>
<sequence>MTILTMPRLGETMEDGVVSAWLVQPGQSFKRGDPLIEIETDKTAVEFPALGPGTLTETLVSPGDRVTVGDPIARIDLSGAEDWTGGDSDKEEVTPASPVAVEASGIATADPPPPAKEPLSGGGGPMRVTPVARRAARLAGIDLSALIGTGRRGRIELRDVQGHASADAGDEMRIDGIAYAASGPETGVPVLLVHGYAGDRSTWAALASGLARAGMRVAVVDLPGHGQTTREAESPDDLGLGLSAVVREIFAGQLPHVVAHSLGAVPATALALAGKVASLTLIAPAGLGLHIDAEFIRGMAEPASVGAVSHLLRRLSDRPTGLSPDAITTIYGQLQKGRLIGLADLLLGRGGQTVDIVSDLESLSRRMPVRVLTGHRDRILDWRDTLVLSPRVAVHHFPSAGHMPHWDHPAEVLDILARGLTT</sequence>
<comment type="similarity">
    <text evidence="2">Belongs to the 2-oxoacid dehydrogenase family.</text>
</comment>
<keyword evidence="11" id="KW-1185">Reference proteome</keyword>
<evidence type="ECO:0000313" key="11">
    <source>
        <dbReference type="Proteomes" id="UP000305709"/>
    </source>
</evidence>
<dbReference type="Pfam" id="PF02817">
    <property type="entry name" value="E3_binding"/>
    <property type="match status" value="1"/>
</dbReference>
<evidence type="ECO:0000313" key="10">
    <source>
        <dbReference type="EMBL" id="TNC62896.1"/>
    </source>
</evidence>
<dbReference type="EMBL" id="VDFV01000054">
    <property type="protein sequence ID" value="TNC62896.1"/>
    <property type="molecule type" value="Genomic_DNA"/>
</dbReference>
<comment type="cofactor">
    <cofactor evidence="1">
        <name>(R)-lipoate</name>
        <dbReference type="ChEBI" id="CHEBI:83088"/>
    </cofactor>
</comment>
<accession>A0A5C4N4J9</accession>
<evidence type="ECO:0000256" key="2">
    <source>
        <dbReference type="ARBA" id="ARBA00007317"/>
    </source>
</evidence>
<dbReference type="Proteomes" id="UP000305709">
    <property type="component" value="Unassembled WGS sequence"/>
</dbReference>
<protein>
    <submittedName>
        <fullName evidence="10">Alpha/beta fold hydrolase</fullName>
    </submittedName>
</protein>
<keyword evidence="6" id="KW-0012">Acyltransferase</keyword>
<evidence type="ECO:0000256" key="3">
    <source>
        <dbReference type="ARBA" id="ARBA00011484"/>
    </source>
</evidence>
<name>A0A5C4N4J9_9RHOB</name>
<feature type="domain" description="Lipoyl-binding" evidence="8">
    <location>
        <begin position="1"/>
        <end position="76"/>
    </location>
</feature>
<reference evidence="10 11" key="1">
    <citation type="submission" date="2019-06" db="EMBL/GenBank/DDBJ databases">
        <authorList>
            <person name="Jiang L."/>
        </authorList>
    </citation>
    <scope>NUCLEOTIDE SEQUENCE [LARGE SCALE GENOMIC DNA]</scope>
    <source>
        <strain evidence="10 11">YIM 48858</strain>
    </source>
</reference>
<keyword evidence="5" id="KW-0450">Lipoyl</keyword>
<evidence type="ECO:0000256" key="1">
    <source>
        <dbReference type="ARBA" id="ARBA00001938"/>
    </source>
</evidence>
<dbReference type="OrthoDB" id="9804723at2"/>
<evidence type="ECO:0000259" key="8">
    <source>
        <dbReference type="PROSITE" id="PS50968"/>
    </source>
</evidence>
<dbReference type="Pfam" id="PF12697">
    <property type="entry name" value="Abhydrolase_6"/>
    <property type="match status" value="1"/>
</dbReference>
<dbReference type="CDD" id="cd06849">
    <property type="entry name" value="lipoyl_domain"/>
    <property type="match status" value="1"/>
</dbReference>
<dbReference type="InterPro" id="IPR011053">
    <property type="entry name" value="Single_hybrid_motif"/>
</dbReference>
<proteinExistence type="inferred from homology"/>
<keyword evidence="4" id="KW-0808">Transferase</keyword>
<dbReference type="PROSITE" id="PS50968">
    <property type="entry name" value="BIOTINYL_LIPOYL"/>
    <property type="match status" value="1"/>
</dbReference>
<dbReference type="GO" id="GO:0016787">
    <property type="term" value="F:hydrolase activity"/>
    <property type="evidence" value="ECO:0007669"/>
    <property type="project" value="UniProtKB-KW"/>
</dbReference>
<dbReference type="InterPro" id="IPR036625">
    <property type="entry name" value="E3-bd_dom_sf"/>
</dbReference>
<dbReference type="PROSITE" id="PS51826">
    <property type="entry name" value="PSBD"/>
    <property type="match status" value="1"/>
</dbReference>
<dbReference type="SUPFAM" id="SSF53474">
    <property type="entry name" value="alpha/beta-Hydrolases"/>
    <property type="match status" value="1"/>
</dbReference>
<dbReference type="PROSITE" id="PS00189">
    <property type="entry name" value="LIPOYL"/>
    <property type="match status" value="1"/>
</dbReference>
<dbReference type="GO" id="GO:0005737">
    <property type="term" value="C:cytoplasm"/>
    <property type="evidence" value="ECO:0007669"/>
    <property type="project" value="TreeGrafter"/>
</dbReference>
<evidence type="ECO:0000256" key="7">
    <source>
        <dbReference type="SAM" id="MobiDB-lite"/>
    </source>
</evidence>
<comment type="caution">
    <text evidence="10">The sequence shown here is derived from an EMBL/GenBank/DDBJ whole genome shotgun (WGS) entry which is preliminary data.</text>
</comment>
<dbReference type="Gene3D" id="2.40.50.100">
    <property type="match status" value="1"/>
</dbReference>
<dbReference type="GO" id="GO:0016407">
    <property type="term" value="F:acetyltransferase activity"/>
    <property type="evidence" value="ECO:0007669"/>
    <property type="project" value="TreeGrafter"/>
</dbReference>